<feature type="binding site" evidence="8">
    <location>
        <position position="391"/>
    </location>
    <ligand>
        <name>Fe cation</name>
        <dbReference type="ChEBI" id="CHEBI:24875"/>
    </ligand>
</feature>
<dbReference type="InterPro" id="IPR019774">
    <property type="entry name" value="Aromatic-AA_hydroxylase_C"/>
</dbReference>
<feature type="binding site" evidence="7">
    <location>
        <position position="331"/>
    </location>
    <ligand>
        <name>L-tryptophan</name>
        <dbReference type="ChEBI" id="CHEBI:57912"/>
    </ligand>
</feature>
<dbReference type="InterPro" id="IPR012677">
    <property type="entry name" value="Nucleotide-bd_a/b_plait_sf"/>
</dbReference>
<name>A0A2G9UZL1_TELCI</name>
<dbReference type="EMBL" id="KZ345115">
    <property type="protein sequence ID" value="PIO75699.1"/>
    <property type="molecule type" value="Genomic_DNA"/>
</dbReference>
<dbReference type="InterPro" id="IPR035979">
    <property type="entry name" value="RBD_domain_sf"/>
</dbReference>
<dbReference type="SUPFAM" id="SSF56534">
    <property type="entry name" value="Aromatic aminoacid monoxygenases, catalytic and oligomerization domains"/>
    <property type="match status" value="2"/>
</dbReference>
<dbReference type="GO" id="GO:0005506">
    <property type="term" value="F:iron ion binding"/>
    <property type="evidence" value="ECO:0007669"/>
    <property type="project" value="InterPro"/>
</dbReference>
<dbReference type="GO" id="GO:0003676">
    <property type="term" value="F:nucleic acid binding"/>
    <property type="evidence" value="ECO:0007669"/>
    <property type="project" value="InterPro"/>
</dbReference>
<keyword evidence="6 10" id="KW-0503">Monooxygenase</keyword>
<evidence type="ECO:0000313" key="10">
    <source>
        <dbReference type="EMBL" id="PIO75699.1"/>
    </source>
</evidence>
<dbReference type="InterPro" id="IPR001273">
    <property type="entry name" value="ArAA_hydroxylase"/>
</dbReference>
<keyword evidence="11" id="KW-1185">Reference proteome</keyword>
<dbReference type="PANTHER" id="PTHR11473:SF16">
    <property type="entry name" value="TRYPTOPHAN 5-HYDROXYLASE 2"/>
    <property type="match status" value="1"/>
</dbReference>
<dbReference type="GO" id="GO:0004510">
    <property type="term" value="F:tryptophan 5-monooxygenase activity"/>
    <property type="evidence" value="ECO:0007669"/>
    <property type="project" value="TreeGrafter"/>
</dbReference>
<dbReference type="Gene3D" id="1.10.800.10">
    <property type="entry name" value="Aromatic amino acid hydroxylase"/>
    <property type="match status" value="2"/>
</dbReference>
<comment type="cofactor">
    <cofactor evidence="1 8">
        <name>Fe(2+)</name>
        <dbReference type="ChEBI" id="CHEBI:29033"/>
    </cofactor>
</comment>
<evidence type="ECO:0000256" key="1">
    <source>
        <dbReference type="ARBA" id="ARBA00001954"/>
    </source>
</evidence>
<keyword evidence="3 8" id="KW-0479">Metal-binding</keyword>
<evidence type="ECO:0000256" key="2">
    <source>
        <dbReference type="ARBA" id="ARBA00009712"/>
    </source>
</evidence>
<evidence type="ECO:0000313" key="11">
    <source>
        <dbReference type="Proteomes" id="UP000230423"/>
    </source>
</evidence>
<gene>
    <name evidence="10" type="ORF">TELCIR_02257</name>
</gene>
<proteinExistence type="inferred from homology"/>
<feature type="binding site" evidence="7">
    <location>
        <position position="339"/>
    </location>
    <ligand>
        <name>L-tryptophan</name>
        <dbReference type="ChEBI" id="CHEBI:57912"/>
    </ligand>
</feature>
<evidence type="ECO:0000256" key="8">
    <source>
        <dbReference type="PIRSR" id="PIRSR601273-2"/>
    </source>
</evidence>
<keyword evidence="4" id="KW-0560">Oxidoreductase</keyword>
<dbReference type="Pfam" id="PF00351">
    <property type="entry name" value="Biopterin_H"/>
    <property type="match status" value="1"/>
</dbReference>
<dbReference type="GO" id="GO:0009072">
    <property type="term" value="P:aromatic amino acid metabolic process"/>
    <property type="evidence" value="ECO:0007669"/>
    <property type="project" value="InterPro"/>
</dbReference>
<dbReference type="Proteomes" id="UP000230423">
    <property type="component" value="Unassembled WGS sequence"/>
</dbReference>
<dbReference type="AlphaFoldDB" id="A0A2G9UZL1"/>
<evidence type="ECO:0000256" key="7">
    <source>
        <dbReference type="PIRSR" id="PIRSR601273-1"/>
    </source>
</evidence>
<evidence type="ECO:0000256" key="6">
    <source>
        <dbReference type="ARBA" id="ARBA00023033"/>
    </source>
</evidence>
<dbReference type="Gene3D" id="3.30.70.330">
    <property type="match status" value="1"/>
</dbReference>
<organism evidence="10 11">
    <name type="scientific">Teladorsagia circumcincta</name>
    <name type="common">Brown stomach worm</name>
    <name type="synonym">Ostertagia circumcincta</name>
    <dbReference type="NCBI Taxonomy" id="45464"/>
    <lineage>
        <taxon>Eukaryota</taxon>
        <taxon>Metazoa</taxon>
        <taxon>Ecdysozoa</taxon>
        <taxon>Nematoda</taxon>
        <taxon>Chromadorea</taxon>
        <taxon>Rhabditida</taxon>
        <taxon>Rhabditina</taxon>
        <taxon>Rhabditomorpha</taxon>
        <taxon>Strongyloidea</taxon>
        <taxon>Trichostrongylidae</taxon>
        <taxon>Teladorsagia</taxon>
    </lineage>
</organism>
<reference evidence="10 11" key="1">
    <citation type="submission" date="2015-09" db="EMBL/GenBank/DDBJ databases">
        <title>Draft genome of the parasitic nematode Teladorsagia circumcincta isolate WARC Sus (inbred).</title>
        <authorList>
            <person name="Mitreva M."/>
        </authorList>
    </citation>
    <scope>NUCLEOTIDE SEQUENCE [LARGE SCALE GENOMIC DNA]</scope>
    <source>
        <strain evidence="10 11">S</strain>
    </source>
</reference>
<dbReference type="OrthoDB" id="983542at2759"/>
<evidence type="ECO:0000256" key="4">
    <source>
        <dbReference type="ARBA" id="ARBA00023002"/>
    </source>
</evidence>
<dbReference type="PANTHER" id="PTHR11473">
    <property type="entry name" value="AROMATIC AMINO ACID HYDROXYLASE"/>
    <property type="match status" value="1"/>
</dbReference>
<sequence>STPDGRFEEFKRKFRRSGSLGIPFVPEEDIKELFGKKGEVVIVEDEEGLPILTVIVKCQRGADGVSQMIGNLPSNTRIKHMETRDSQDGSPGWMDVLVELELELGRTAAEAMEAMKGKGLQFYEVSQTMKPPTIETYIEPGSNDAITGSQWFPKTIYDLDICAKRVIMYGAGLDADHPGFKDAEYRKRRMMFADIALNYKHGESIPRIEYTESEKNTWGIIYRKLRELHKNGESIPRIEYTESEKNTWGIIYRKLRELLKKHACQEFLDNFNLLEKYCGYSEHNIPQLEDICRFLKAKTGFRIRPVAGYLSARDFLAGLAYRVFFCTQYLRHHADPLYTPEPDTVHELMGHMALFADPDFAQFSQEIGLASLGASDDDLKKLATLYFFSIEFGLCSDGQPESTANGTSTPAIKYKIYGAGLLSSAGELQHAVEDSPKILRFDPDRVVEQECLITTFQEAYFYTRNFEEAQQKLRMFTSSMKRPFIVRYNPYTESIEFNTAISQYHAAQFRNYRIFSPEMPNPLHPSKMDAQPSLEQISSAAFMLSLPDNAIGTVPRGPDELLSSIHGTFLAPVMTVDSEPKKLPFAYIKDKDGGKPTLNRVVRAKLDPTALYSQYISQMNGLTTAQLLAGQPLAQIAAPTHCSASSSTPRSRVVHIRNIPPDMVDVELIQLCVPYGPLSNYMMLKGKSQIRGRTIFAQYSTHQELKLDKTRSTQETGPDCKGGRGAVSQLLGLKARPSIDIDRVATRDDEHYAPVAVTQTSRPLVCDDEYLDELE</sequence>
<keyword evidence="5 8" id="KW-0408">Iron</keyword>
<feature type="domain" description="Biopterin-dependent aromatic amino acid hydroxylase family profile" evidence="9">
    <location>
        <begin position="137"/>
        <end position="526"/>
    </location>
</feature>
<dbReference type="InterPro" id="IPR018301">
    <property type="entry name" value="ArAA_hydroxylase_Fe/CU_BS"/>
</dbReference>
<dbReference type="PRINTS" id="PR00372">
    <property type="entry name" value="FYWHYDRXLASE"/>
</dbReference>
<dbReference type="InterPro" id="IPR036951">
    <property type="entry name" value="ArAA_hydroxylase_sf"/>
</dbReference>
<feature type="binding site" evidence="7">
    <location>
        <position position="423"/>
    </location>
    <ligand>
        <name>L-tryptophan</name>
        <dbReference type="ChEBI" id="CHEBI:57912"/>
    </ligand>
</feature>
<evidence type="ECO:0000256" key="3">
    <source>
        <dbReference type="ARBA" id="ARBA00022723"/>
    </source>
</evidence>
<evidence type="ECO:0000259" key="9">
    <source>
        <dbReference type="PROSITE" id="PS51410"/>
    </source>
</evidence>
<comment type="similarity">
    <text evidence="2">Belongs to the biopterin-dependent aromatic amino acid hydroxylase family.</text>
</comment>
<feature type="binding site" evidence="7">
    <location>
        <position position="453"/>
    </location>
    <ligand>
        <name>L-tryptophan</name>
        <dbReference type="ChEBI" id="CHEBI:57912"/>
    </ligand>
</feature>
<dbReference type="PROSITE" id="PS51410">
    <property type="entry name" value="BH4_AAA_HYDROXYL_2"/>
    <property type="match status" value="1"/>
</dbReference>
<evidence type="ECO:0000256" key="5">
    <source>
        <dbReference type="ARBA" id="ARBA00023004"/>
    </source>
</evidence>
<dbReference type="GO" id="GO:0043005">
    <property type="term" value="C:neuron projection"/>
    <property type="evidence" value="ECO:0007669"/>
    <property type="project" value="TreeGrafter"/>
</dbReference>
<feature type="binding site" evidence="8">
    <location>
        <position position="346"/>
    </location>
    <ligand>
        <name>Fe cation</name>
        <dbReference type="ChEBI" id="CHEBI:24875"/>
    </ligand>
</feature>
<feature type="binding site" evidence="8">
    <location>
        <position position="351"/>
    </location>
    <ligand>
        <name>Fe cation</name>
        <dbReference type="ChEBI" id="CHEBI:24875"/>
    </ligand>
</feature>
<feature type="binding site" evidence="7">
    <location>
        <position position="309"/>
    </location>
    <ligand>
        <name>L-tryptophan</name>
        <dbReference type="ChEBI" id="CHEBI:57912"/>
    </ligand>
</feature>
<dbReference type="SUPFAM" id="SSF54928">
    <property type="entry name" value="RNA-binding domain, RBD"/>
    <property type="match status" value="1"/>
</dbReference>
<accession>A0A2G9UZL1</accession>
<protein>
    <submittedName>
        <fullName evidence="10">Putative tryptophan 5-monooxygenase</fullName>
    </submittedName>
</protein>
<feature type="non-terminal residue" evidence="10">
    <location>
        <position position="1"/>
    </location>
</feature>
<dbReference type="PROSITE" id="PS00367">
    <property type="entry name" value="BH4_AAA_HYDROXYL_1"/>
    <property type="match status" value="1"/>
</dbReference>
<dbReference type="InterPro" id="IPR036329">
    <property type="entry name" value="Aro-AA_hydroxylase_C_sf"/>
</dbReference>